<evidence type="ECO:0000256" key="5">
    <source>
        <dbReference type="ARBA" id="ARBA00023004"/>
    </source>
</evidence>
<evidence type="ECO:0000256" key="7">
    <source>
        <dbReference type="ARBA" id="ARBA00023015"/>
    </source>
</evidence>
<keyword evidence="14" id="KW-1185">Reference proteome</keyword>
<dbReference type="PROSITE" id="PS51674">
    <property type="entry name" value="4FE4S_WBL"/>
    <property type="match status" value="1"/>
</dbReference>
<feature type="binding site" evidence="11">
    <location>
        <position position="9"/>
    </location>
    <ligand>
        <name>[4Fe-4S] cluster</name>
        <dbReference type="ChEBI" id="CHEBI:49883"/>
    </ligand>
</feature>
<evidence type="ECO:0000256" key="3">
    <source>
        <dbReference type="ARBA" id="ARBA00022485"/>
    </source>
</evidence>
<evidence type="ECO:0000256" key="6">
    <source>
        <dbReference type="ARBA" id="ARBA00023014"/>
    </source>
</evidence>
<comment type="function">
    <text evidence="11">Acts as a transcriptional regulator. Probably redox-responsive. The apo- but not holo-form probably binds DNA.</text>
</comment>
<dbReference type="Pfam" id="PF02467">
    <property type="entry name" value="Whib"/>
    <property type="match status" value="1"/>
</dbReference>
<comment type="PTM">
    <text evidence="11">Upon Fe-S cluster removal intramolecular disulfide bonds are formed.</text>
</comment>
<evidence type="ECO:0000256" key="1">
    <source>
        <dbReference type="ARBA" id="ARBA00004496"/>
    </source>
</evidence>
<comment type="cofactor">
    <cofactor evidence="11">
        <name>[4Fe-4S] cluster</name>
        <dbReference type="ChEBI" id="CHEBI:49883"/>
    </cofactor>
    <text evidence="11">Binds 1 [4Fe-4S] cluster per subunit. Following nitrosylation of the [4Fe-4S] cluster binds 1 [4Fe-8(NO)] cluster per subunit.</text>
</comment>
<evidence type="ECO:0000256" key="11">
    <source>
        <dbReference type="HAMAP-Rule" id="MF_01479"/>
    </source>
</evidence>
<dbReference type="RefSeq" id="WP_378024527.1">
    <property type="nucleotide sequence ID" value="NZ_JBHSKG010000023.1"/>
</dbReference>
<keyword evidence="7 11" id="KW-0805">Transcription regulation</keyword>
<accession>A0ABV9ZLY4</accession>
<comment type="subcellular location">
    <subcellularLocation>
        <location evidence="1 11">Cytoplasm</location>
    </subcellularLocation>
</comment>
<evidence type="ECO:0000256" key="9">
    <source>
        <dbReference type="ARBA" id="ARBA00023157"/>
    </source>
</evidence>
<comment type="caution">
    <text evidence="13">The sequence shown here is derived from an EMBL/GenBank/DDBJ whole genome shotgun (WGS) entry which is preliminary data.</text>
</comment>
<keyword evidence="4 11" id="KW-0479">Metal-binding</keyword>
<proteinExistence type="inferred from homology"/>
<protein>
    <recommendedName>
        <fullName evidence="11">Transcriptional regulator WhiB</fullName>
    </recommendedName>
</protein>
<gene>
    <name evidence="11" type="primary">whiB</name>
    <name evidence="13" type="ORF">ACFPK1_29550</name>
</gene>
<evidence type="ECO:0000313" key="14">
    <source>
        <dbReference type="Proteomes" id="UP001596175"/>
    </source>
</evidence>
<keyword evidence="11" id="KW-0963">Cytoplasm</keyword>
<feature type="domain" description="4Fe-4S Wbl-type" evidence="12">
    <location>
        <begin position="8"/>
        <end position="73"/>
    </location>
</feature>
<evidence type="ECO:0000256" key="2">
    <source>
        <dbReference type="ARBA" id="ARBA00006597"/>
    </source>
</evidence>
<dbReference type="PANTHER" id="PTHR38839">
    <property type="entry name" value="TRANSCRIPTIONAL REGULATOR WHID-RELATED"/>
    <property type="match status" value="1"/>
</dbReference>
<keyword evidence="3 11" id="KW-0004">4Fe-4S</keyword>
<dbReference type="Proteomes" id="UP001596175">
    <property type="component" value="Unassembled WGS sequence"/>
</dbReference>
<comment type="PTM">
    <text evidence="11">The Fe-S cluster can be nitrosylated by nitric oxide (NO).</text>
</comment>
<feature type="binding site" evidence="11">
    <location>
        <position position="49"/>
    </location>
    <ligand>
        <name>[4Fe-4S] cluster</name>
        <dbReference type="ChEBI" id="CHEBI:49883"/>
    </ligand>
</feature>
<evidence type="ECO:0000259" key="12">
    <source>
        <dbReference type="PROSITE" id="PS51674"/>
    </source>
</evidence>
<evidence type="ECO:0000256" key="10">
    <source>
        <dbReference type="ARBA" id="ARBA00023163"/>
    </source>
</evidence>
<dbReference type="EMBL" id="JBHSKG010000023">
    <property type="protein sequence ID" value="MFC5142406.1"/>
    <property type="molecule type" value="Genomic_DNA"/>
</dbReference>
<keyword evidence="10 11" id="KW-0804">Transcription</keyword>
<comment type="similarity">
    <text evidence="2 11">Belongs to the WhiB family.</text>
</comment>
<dbReference type="HAMAP" id="MF_01479">
    <property type="entry name" value="WhiB"/>
    <property type="match status" value="1"/>
</dbReference>
<keyword evidence="6 11" id="KW-0411">Iron-sulfur</keyword>
<sequence length="120" mass="12783">MSWQTRAACRDTDPELFFLASEDYTTGAAARALIAAGRVCAGCPVRRECLAYAVESGQAYGIWAGRSPAELRAIRRARAAGTPDPEVDRDAMCPACSLLFALPAVDGSVCWLCEEKGLAP</sequence>
<reference evidence="14" key="1">
    <citation type="journal article" date="2019" name="Int. J. Syst. Evol. Microbiol.">
        <title>The Global Catalogue of Microorganisms (GCM) 10K type strain sequencing project: providing services to taxonomists for standard genome sequencing and annotation.</title>
        <authorList>
            <consortium name="The Broad Institute Genomics Platform"/>
            <consortium name="The Broad Institute Genome Sequencing Center for Infectious Disease"/>
            <person name="Wu L."/>
            <person name="Ma J."/>
        </authorList>
    </citation>
    <scope>NUCLEOTIDE SEQUENCE [LARGE SCALE GENOMIC DNA]</scope>
    <source>
        <strain evidence="14">XZYJ18</strain>
    </source>
</reference>
<feature type="binding site" evidence="11">
    <location>
        <position position="40"/>
    </location>
    <ligand>
        <name>[4Fe-4S] cluster</name>
        <dbReference type="ChEBI" id="CHEBI:49883"/>
    </ligand>
</feature>
<dbReference type="InterPro" id="IPR034768">
    <property type="entry name" value="4FE4S_WBL"/>
</dbReference>
<organism evidence="13 14">
    <name type="scientific">Actinomycetospora rhizophila</name>
    <dbReference type="NCBI Taxonomy" id="1416876"/>
    <lineage>
        <taxon>Bacteria</taxon>
        <taxon>Bacillati</taxon>
        <taxon>Actinomycetota</taxon>
        <taxon>Actinomycetes</taxon>
        <taxon>Pseudonocardiales</taxon>
        <taxon>Pseudonocardiaceae</taxon>
        <taxon>Actinomycetospora</taxon>
    </lineage>
</organism>
<evidence type="ECO:0000313" key="13">
    <source>
        <dbReference type="EMBL" id="MFC5142406.1"/>
    </source>
</evidence>
<evidence type="ECO:0000256" key="4">
    <source>
        <dbReference type="ARBA" id="ARBA00022723"/>
    </source>
</evidence>
<dbReference type="InterPro" id="IPR003482">
    <property type="entry name" value="Whib"/>
</dbReference>
<evidence type="ECO:0000256" key="8">
    <source>
        <dbReference type="ARBA" id="ARBA00023125"/>
    </source>
</evidence>
<keyword evidence="5 11" id="KW-0408">Iron</keyword>
<name>A0ABV9ZLY4_9PSEU</name>
<keyword evidence="9 11" id="KW-1015">Disulfide bond</keyword>
<keyword evidence="8 11" id="KW-0238">DNA-binding</keyword>
<feature type="binding site" evidence="11">
    <location>
        <position position="43"/>
    </location>
    <ligand>
        <name>[4Fe-4S] cluster</name>
        <dbReference type="ChEBI" id="CHEBI:49883"/>
    </ligand>
</feature>